<gene>
    <name evidence="2" type="ORF">MEDL_56071</name>
</gene>
<keyword evidence="1" id="KW-0812">Transmembrane</keyword>
<evidence type="ECO:0000313" key="2">
    <source>
        <dbReference type="EMBL" id="CAG2243933.1"/>
    </source>
</evidence>
<dbReference type="AlphaFoldDB" id="A0A8S3UDI5"/>
<reference evidence="2" key="1">
    <citation type="submission" date="2021-03" db="EMBL/GenBank/DDBJ databases">
        <authorList>
            <person name="Bekaert M."/>
        </authorList>
    </citation>
    <scope>NUCLEOTIDE SEQUENCE</scope>
</reference>
<sequence>MSKAQHNVYVNNIFDAEDIQRVNVVDKSINDSLSSAPDKDTAISNTIIMESTPNDEANQSDNPIHNKQALLRPLLIILVCILVTAVITYFATKTVFQKMKTRTIQNAVLLVGIVEQYIARLALENRVLVMVNRLICVSAEQDYTTYFICQMMINGKSNVKTAETSRSSSARFSKNKGTISDYTLDINELIYYEVNYTFTLRFR</sequence>
<accession>A0A8S3UDI5</accession>
<keyword evidence="1" id="KW-1133">Transmembrane helix</keyword>
<name>A0A8S3UDI5_MYTED</name>
<comment type="caution">
    <text evidence="2">The sequence shown here is derived from an EMBL/GenBank/DDBJ whole genome shotgun (WGS) entry which is preliminary data.</text>
</comment>
<dbReference type="Proteomes" id="UP000683360">
    <property type="component" value="Unassembled WGS sequence"/>
</dbReference>
<protein>
    <submittedName>
        <fullName evidence="2">Uncharacterized protein</fullName>
    </submittedName>
</protein>
<dbReference type="EMBL" id="CAJPWZ010002721">
    <property type="protein sequence ID" value="CAG2243933.1"/>
    <property type="molecule type" value="Genomic_DNA"/>
</dbReference>
<keyword evidence="3" id="KW-1185">Reference proteome</keyword>
<keyword evidence="1" id="KW-0472">Membrane</keyword>
<evidence type="ECO:0000313" key="3">
    <source>
        <dbReference type="Proteomes" id="UP000683360"/>
    </source>
</evidence>
<evidence type="ECO:0000256" key="1">
    <source>
        <dbReference type="SAM" id="Phobius"/>
    </source>
</evidence>
<feature type="transmembrane region" description="Helical" evidence="1">
    <location>
        <begin position="70"/>
        <end position="92"/>
    </location>
</feature>
<proteinExistence type="predicted"/>
<organism evidence="2 3">
    <name type="scientific">Mytilus edulis</name>
    <name type="common">Blue mussel</name>
    <dbReference type="NCBI Taxonomy" id="6550"/>
    <lineage>
        <taxon>Eukaryota</taxon>
        <taxon>Metazoa</taxon>
        <taxon>Spiralia</taxon>
        <taxon>Lophotrochozoa</taxon>
        <taxon>Mollusca</taxon>
        <taxon>Bivalvia</taxon>
        <taxon>Autobranchia</taxon>
        <taxon>Pteriomorphia</taxon>
        <taxon>Mytilida</taxon>
        <taxon>Mytiloidea</taxon>
        <taxon>Mytilidae</taxon>
        <taxon>Mytilinae</taxon>
        <taxon>Mytilus</taxon>
    </lineage>
</organism>